<evidence type="ECO:0000313" key="1">
    <source>
        <dbReference type="EMBL" id="JAH77566.1"/>
    </source>
</evidence>
<organism evidence="1">
    <name type="scientific">Anguilla anguilla</name>
    <name type="common">European freshwater eel</name>
    <name type="synonym">Muraena anguilla</name>
    <dbReference type="NCBI Taxonomy" id="7936"/>
    <lineage>
        <taxon>Eukaryota</taxon>
        <taxon>Metazoa</taxon>
        <taxon>Chordata</taxon>
        <taxon>Craniata</taxon>
        <taxon>Vertebrata</taxon>
        <taxon>Euteleostomi</taxon>
        <taxon>Actinopterygii</taxon>
        <taxon>Neopterygii</taxon>
        <taxon>Teleostei</taxon>
        <taxon>Anguilliformes</taxon>
        <taxon>Anguillidae</taxon>
        <taxon>Anguilla</taxon>
    </lineage>
</organism>
<accession>A0A0E9VHT1</accession>
<reference evidence="1" key="2">
    <citation type="journal article" date="2015" name="Fish Shellfish Immunol.">
        <title>Early steps in the European eel (Anguilla anguilla)-Vibrio vulnificus interaction in the gills: Role of the RtxA13 toxin.</title>
        <authorList>
            <person name="Callol A."/>
            <person name="Pajuelo D."/>
            <person name="Ebbesson L."/>
            <person name="Teles M."/>
            <person name="MacKenzie S."/>
            <person name="Amaro C."/>
        </authorList>
    </citation>
    <scope>NUCLEOTIDE SEQUENCE</scope>
</reference>
<protein>
    <submittedName>
        <fullName evidence="1">Uncharacterized protein</fullName>
    </submittedName>
</protein>
<dbReference type="EMBL" id="GBXM01031011">
    <property type="protein sequence ID" value="JAH77566.1"/>
    <property type="molecule type" value="Transcribed_RNA"/>
</dbReference>
<dbReference type="AlphaFoldDB" id="A0A0E9VHT1"/>
<sequence length="37" mass="4170">MPWQAQSEALQEWLSATVLQKTLKVTVTVKTVSLKLI</sequence>
<reference evidence="1" key="1">
    <citation type="submission" date="2014-11" db="EMBL/GenBank/DDBJ databases">
        <authorList>
            <person name="Amaro Gonzalez C."/>
        </authorList>
    </citation>
    <scope>NUCLEOTIDE SEQUENCE</scope>
</reference>
<name>A0A0E9VHT1_ANGAN</name>
<proteinExistence type="predicted"/>